<reference evidence="1" key="1">
    <citation type="submission" date="2020-06" db="EMBL/GenBank/DDBJ databases">
        <authorList>
            <consortium name="Plant Systems Biology data submission"/>
        </authorList>
    </citation>
    <scope>NUCLEOTIDE SEQUENCE</scope>
    <source>
        <strain evidence="1">D6</strain>
    </source>
</reference>
<organism evidence="1 2">
    <name type="scientific">Seminavis robusta</name>
    <dbReference type="NCBI Taxonomy" id="568900"/>
    <lineage>
        <taxon>Eukaryota</taxon>
        <taxon>Sar</taxon>
        <taxon>Stramenopiles</taxon>
        <taxon>Ochrophyta</taxon>
        <taxon>Bacillariophyta</taxon>
        <taxon>Bacillariophyceae</taxon>
        <taxon>Bacillariophycidae</taxon>
        <taxon>Naviculales</taxon>
        <taxon>Naviculaceae</taxon>
        <taxon>Seminavis</taxon>
    </lineage>
</organism>
<evidence type="ECO:0000313" key="2">
    <source>
        <dbReference type="Proteomes" id="UP001153069"/>
    </source>
</evidence>
<protein>
    <submittedName>
        <fullName evidence="1">Uncharacterized protein</fullName>
    </submittedName>
</protein>
<proteinExistence type="predicted"/>
<sequence length="253" mass="28075">MSLPTYVLLSGEDDDGVNSVVTFLEEDPNRWEKLVVQSCPSQANCLPKHPKRRISIQQQEIHGSVGLPSVPTRRESIVLEEELEPRPRRRATVFRTIDVDLAELKALADQLDMEELLENEEDDETMGSGLVLAPPTRRESICFEDLDASAVSYCSHSVAPSLSFVVQEHAVGEGGMTLSRSNEDGDCRCNDALPPRLPRRKNSIVLKDNSAICPYHASPKRVNSTFIDADALAYPIIAFTRRAAPRYISSRSA</sequence>
<evidence type="ECO:0000313" key="1">
    <source>
        <dbReference type="EMBL" id="CAB9499567.1"/>
    </source>
</evidence>
<gene>
    <name evidence="1" type="ORF">SEMRO_64_G036200.1</name>
</gene>
<name>A0A9N8DB09_9STRA</name>
<dbReference type="Proteomes" id="UP001153069">
    <property type="component" value="Unassembled WGS sequence"/>
</dbReference>
<keyword evidence="2" id="KW-1185">Reference proteome</keyword>
<comment type="caution">
    <text evidence="1">The sequence shown here is derived from an EMBL/GenBank/DDBJ whole genome shotgun (WGS) entry which is preliminary data.</text>
</comment>
<dbReference type="EMBL" id="CAICTM010000063">
    <property type="protein sequence ID" value="CAB9499567.1"/>
    <property type="molecule type" value="Genomic_DNA"/>
</dbReference>
<dbReference type="AlphaFoldDB" id="A0A9N8DB09"/>
<accession>A0A9N8DB09</accession>